<dbReference type="PATRIC" id="fig|1423775.4.peg.1521"/>
<dbReference type="Pfam" id="PF11797">
    <property type="entry name" value="WxLIP_HBD"/>
    <property type="match status" value="1"/>
</dbReference>
<dbReference type="Pfam" id="PF06030">
    <property type="entry name" value="WxLIP_PGBD"/>
    <property type="match status" value="1"/>
</dbReference>
<accession>A0A0R1KJA1</accession>
<dbReference type="InterPro" id="IPR021759">
    <property type="entry name" value="WxLIP_HBD"/>
</dbReference>
<dbReference type="EMBL" id="AZDZ01000019">
    <property type="protein sequence ID" value="KRK79127.1"/>
    <property type="molecule type" value="Genomic_DNA"/>
</dbReference>
<keyword evidence="1" id="KW-0812">Transmembrane</keyword>
<evidence type="ECO:0000313" key="4">
    <source>
        <dbReference type="EMBL" id="KRK79127.1"/>
    </source>
</evidence>
<dbReference type="Proteomes" id="UP000051248">
    <property type="component" value="Unassembled WGS sequence"/>
</dbReference>
<evidence type="ECO:0000259" key="3">
    <source>
        <dbReference type="Pfam" id="PF11797"/>
    </source>
</evidence>
<evidence type="ECO:0000256" key="1">
    <source>
        <dbReference type="SAM" id="Phobius"/>
    </source>
</evidence>
<sequence length="306" mass="34357">MTPKTIYADINGVTVTPLIGDSNVTDRFQISSKKGGERKLKISLSNFGIRKLKLKVVPTNATTSSDGKIAYTEDIKTGDYGLQYAFADMTKSQTVILRPNQTKDLTFKVKIPDKKLKGLIMGGFNIYDVYRAASGNSNVPVWITEDNKAVGGILSLHSLSLAVEKHQPHIYVNLQNNQPGIMKKVIVHATVKRESWLDRFDWGPKKMVADLTYPKVAPNSKIPIDFNQNQTPIKPGKYKVEGVARSGKAVWNFKKTYTITEKQANNINSRCKNLVYDKTITYILIVLVLVSLIVLIFWGIWHQNRS</sequence>
<dbReference type="AlphaFoldDB" id="A0A0R1KJA1"/>
<name>A0A0R1KJA1_9LACO</name>
<keyword evidence="5" id="KW-1185">Reference proteome</keyword>
<keyword evidence="1" id="KW-0472">Membrane</keyword>
<comment type="caution">
    <text evidence="4">The sequence shown here is derived from an EMBL/GenBank/DDBJ whole genome shotgun (WGS) entry which is preliminary data.</text>
</comment>
<dbReference type="InterPro" id="IPR010317">
    <property type="entry name" value="WxLIP_PGBD"/>
</dbReference>
<proteinExistence type="predicted"/>
<dbReference type="eggNOG" id="COG4072">
    <property type="taxonomic scope" value="Bacteria"/>
</dbReference>
<evidence type="ECO:0000259" key="2">
    <source>
        <dbReference type="Pfam" id="PF06030"/>
    </source>
</evidence>
<feature type="domain" description="WxL Interacting Protein peptidoglycan binding" evidence="2">
    <location>
        <begin position="15"/>
        <end position="126"/>
    </location>
</feature>
<gene>
    <name evidence="4" type="ORF">FD03_GL001491</name>
</gene>
<feature type="domain" description="WxL Interacting Protein host binding" evidence="3">
    <location>
        <begin position="138"/>
        <end position="268"/>
    </location>
</feature>
<reference evidence="4 5" key="1">
    <citation type="journal article" date="2015" name="Genome Announc.">
        <title>Expanding the biotechnology potential of lactobacilli through comparative genomics of 213 strains and associated genera.</title>
        <authorList>
            <person name="Sun Z."/>
            <person name="Harris H.M."/>
            <person name="McCann A."/>
            <person name="Guo C."/>
            <person name="Argimon S."/>
            <person name="Zhang W."/>
            <person name="Yang X."/>
            <person name="Jeffery I.B."/>
            <person name="Cooney J.C."/>
            <person name="Kagawa T.F."/>
            <person name="Liu W."/>
            <person name="Song Y."/>
            <person name="Salvetti E."/>
            <person name="Wrobel A."/>
            <person name="Rasinkangas P."/>
            <person name="Parkhill J."/>
            <person name="Rea M.C."/>
            <person name="O'Sullivan O."/>
            <person name="Ritari J."/>
            <person name="Douillard F.P."/>
            <person name="Paul Ross R."/>
            <person name="Yang R."/>
            <person name="Briner A.E."/>
            <person name="Felis G.E."/>
            <person name="de Vos W.M."/>
            <person name="Barrangou R."/>
            <person name="Klaenhammer T.R."/>
            <person name="Caufield P.W."/>
            <person name="Cui Y."/>
            <person name="Zhang H."/>
            <person name="O'Toole P.W."/>
        </authorList>
    </citation>
    <scope>NUCLEOTIDE SEQUENCE [LARGE SCALE GENOMIC DNA]</scope>
    <source>
        <strain evidence="4 5">DSM 19682</strain>
    </source>
</reference>
<dbReference type="STRING" id="1423775.FD03_GL001491"/>
<protein>
    <submittedName>
        <fullName evidence="4">Cell surface protein</fullName>
    </submittedName>
</protein>
<organism evidence="4 5">
    <name type="scientific">Companilactobacillus nodensis DSM 19682 = JCM 14932 = NBRC 107160</name>
    <dbReference type="NCBI Taxonomy" id="1423775"/>
    <lineage>
        <taxon>Bacteria</taxon>
        <taxon>Bacillati</taxon>
        <taxon>Bacillota</taxon>
        <taxon>Bacilli</taxon>
        <taxon>Lactobacillales</taxon>
        <taxon>Lactobacillaceae</taxon>
        <taxon>Companilactobacillus</taxon>
    </lineage>
</organism>
<keyword evidence="1" id="KW-1133">Transmembrane helix</keyword>
<evidence type="ECO:0000313" key="5">
    <source>
        <dbReference type="Proteomes" id="UP000051248"/>
    </source>
</evidence>
<feature type="transmembrane region" description="Helical" evidence="1">
    <location>
        <begin position="280"/>
        <end position="301"/>
    </location>
</feature>